<gene>
    <name evidence="1" type="ORF">JYU34_022904</name>
</gene>
<comment type="caution">
    <text evidence="1">The sequence shown here is derived from an EMBL/GenBank/DDBJ whole genome shotgun (WGS) entry which is preliminary data.</text>
</comment>
<dbReference type="InterPro" id="IPR039884">
    <property type="entry name" value="R3HC1/R3HCL"/>
</dbReference>
<name>A0ABQ7PP16_PLUXY</name>
<sequence length="154" mass="17381">MIMQTEVIYFHWTTTLRKSDKPLVRCRPLHAATAESRGKAKKCAEFLQPYSLEVLSAQKPLVRCRPRHAATAESRGKAKKCAEFLQPYRQRPETCTALARRLVSGALGVKLSTARQERAEERRLITIAREKKRQAALHKEAAWDGSLGQPLGDT</sequence>
<dbReference type="EMBL" id="JAHIBW010000279">
    <property type="protein sequence ID" value="KAG7294736.1"/>
    <property type="molecule type" value="Genomic_DNA"/>
</dbReference>
<accession>A0ABQ7PP16</accession>
<keyword evidence="2" id="KW-1185">Reference proteome</keyword>
<reference evidence="1 2" key="1">
    <citation type="submission" date="2021-06" db="EMBL/GenBank/DDBJ databases">
        <title>A haploid diamondback moth (Plutella xylostella L.) genome assembly resolves 31 chromosomes and identifies a diamide resistance mutation.</title>
        <authorList>
            <person name="Ward C.M."/>
            <person name="Perry K.D."/>
            <person name="Baker G."/>
            <person name="Powis K."/>
            <person name="Heckel D.G."/>
            <person name="Baxter S.W."/>
        </authorList>
    </citation>
    <scope>NUCLEOTIDE SEQUENCE [LARGE SCALE GENOMIC DNA]</scope>
    <source>
        <strain evidence="1 2">LV</strain>
        <tissue evidence="1">Single pupa</tissue>
    </source>
</reference>
<dbReference type="Proteomes" id="UP000823941">
    <property type="component" value="Unassembled WGS sequence"/>
</dbReference>
<dbReference type="PANTHER" id="PTHR21678">
    <property type="entry name" value="GROWTH INHIBITION AND DIFFERENTIATION RELATED PROTEIN 88"/>
    <property type="match status" value="1"/>
</dbReference>
<evidence type="ECO:0000313" key="2">
    <source>
        <dbReference type="Proteomes" id="UP000823941"/>
    </source>
</evidence>
<dbReference type="PANTHER" id="PTHR21678:SF0">
    <property type="entry name" value="C3H1-TYPE DOMAIN-CONTAINING PROTEIN"/>
    <property type="match status" value="1"/>
</dbReference>
<proteinExistence type="predicted"/>
<protein>
    <submittedName>
        <fullName evidence="1">Uncharacterized protein</fullName>
    </submittedName>
</protein>
<organism evidence="1 2">
    <name type="scientific">Plutella xylostella</name>
    <name type="common">Diamondback moth</name>
    <name type="synonym">Plutella maculipennis</name>
    <dbReference type="NCBI Taxonomy" id="51655"/>
    <lineage>
        <taxon>Eukaryota</taxon>
        <taxon>Metazoa</taxon>
        <taxon>Ecdysozoa</taxon>
        <taxon>Arthropoda</taxon>
        <taxon>Hexapoda</taxon>
        <taxon>Insecta</taxon>
        <taxon>Pterygota</taxon>
        <taxon>Neoptera</taxon>
        <taxon>Endopterygota</taxon>
        <taxon>Lepidoptera</taxon>
        <taxon>Glossata</taxon>
        <taxon>Ditrysia</taxon>
        <taxon>Yponomeutoidea</taxon>
        <taxon>Plutellidae</taxon>
        <taxon>Plutella</taxon>
    </lineage>
</organism>
<evidence type="ECO:0000313" key="1">
    <source>
        <dbReference type="EMBL" id="KAG7294736.1"/>
    </source>
</evidence>